<dbReference type="OrthoDB" id="5104015at2759"/>
<gene>
    <name evidence="2" type="ORF">B0J13DRAFT_642202</name>
</gene>
<comment type="caution">
    <text evidence="2">The sequence shown here is derived from an EMBL/GenBank/DDBJ whole genome shotgun (WGS) entry which is preliminary data.</text>
</comment>
<evidence type="ECO:0000256" key="1">
    <source>
        <dbReference type="SAM" id="MobiDB-lite"/>
    </source>
</evidence>
<sequence>MSYNQHIQWPATTVNSGSNMQSLATRALQMQQAHLVDQSNRAQQAWEVQQVQLINQRNQAREGFLLQHGWDSRRLGQIQRAREAQEAQEAQLVDQGNQAREPHRAHQACDTQRIQQARRLQQTPGTNGAEQAQTAQHGRMPIPSSHPRLGALSGRPRGTLAAARPRSQEQRLQAQRLLWSQQQNQSEHQQNQPKQQQSQPEQQEQNQTEFQQSQPELQQTQPQQQETQPQQQETQPKHQQIQPGQEQTQHEQQQNQCIYHLNKSKYRDPLKLPWDVYIQRFGFKAIWQAKLGSEQERYGAITAHLKAEDQGKSQAEADIVEQRAFWKCLPGRGSRMSPDSLSDKLKVIDDAALEVEKSWATKACNGLKHAKFTTDDKSGRRPYLYKQVEHYDNVTQAVSEILVTESLNFTRYYLGHREGDFIFRYCPAHPAAHGAFVDKDNGLAVGRDSFWFCGQVPRPQKHYLLRLQAVKCALIRAIASIIGFCAVNHSRLPCFITRSCKGATDMPREELVKLADFWSSQFPARKRMPFDTLGLMLGSPYVGEFAYLLEKQIDQESVLALKTELEPLVRILESGTRLKFNAIAKEYSTQLECRAYKQLFSGEHPANLLVFSDDYVNDIHRFYKQPHYHSDPYHPANRYKRVDIADALALSQRLRDPDWHRDNEHQAGDDESDSDSELSQAPTDDEEEDDEVGDDEEEIDEEGGDEEYDDADSDYEEIDPSYSSDI</sequence>
<accession>A0A9P9E5K0</accession>
<feature type="compositionally biased region" description="Low complexity" evidence="1">
    <location>
        <begin position="181"/>
        <end position="254"/>
    </location>
</feature>
<feature type="region of interest" description="Disordered" evidence="1">
    <location>
        <begin position="88"/>
        <end position="254"/>
    </location>
</feature>
<reference evidence="2" key="1">
    <citation type="journal article" date="2021" name="Nat. Commun.">
        <title>Genetic determinants of endophytism in the Arabidopsis root mycobiome.</title>
        <authorList>
            <person name="Mesny F."/>
            <person name="Miyauchi S."/>
            <person name="Thiergart T."/>
            <person name="Pickel B."/>
            <person name="Atanasova L."/>
            <person name="Karlsson M."/>
            <person name="Huettel B."/>
            <person name="Barry K.W."/>
            <person name="Haridas S."/>
            <person name="Chen C."/>
            <person name="Bauer D."/>
            <person name="Andreopoulos W."/>
            <person name="Pangilinan J."/>
            <person name="LaButti K."/>
            <person name="Riley R."/>
            <person name="Lipzen A."/>
            <person name="Clum A."/>
            <person name="Drula E."/>
            <person name="Henrissat B."/>
            <person name="Kohler A."/>
            <person name="Grigoriev I.V."/>
            <person name="Martin F.M."/>
            <person name="Hacquard S."/>
        </authorList>
    </citation>
    <scope>NUCLEOTIDE SEQUENCE</scope>
    <source>
        <strain evidence="2">MPI-CAGE-AT-0021</strain>
    </source>
</reference>
<evidence type="ECO:0000313" key="2">
    <source>
        <dbReference type="EMBL" id="KAH7131488.1"/>
    </source>
</evidence>
<dbReference type="Proteomes" id="UP000717696">
    <property type="component" value="Unassembled WGS sequence"/>
</dbReference>
<organism evidence="2 3">
    <name type="scientific">Dactylonectria estremocensis</name>
    <dbReference type="NCBI Taxonomy" id="1079267"/>
    <lineage>
        <taxon>Eukaryota</taxon>
        <taxon>Fungi</taxon>
        <taxon>Dikarya</taxon>
        <taxon>Ascomycota</taxon>
        <taxon>Pezizomycotina</taxon>
        <taxon>Sordariomycetes</taxon>
        <taxon>Hypocreomycetidae</taxon>
        <taxon>Hypocreales</taxon>
        <taxon>Nectriaceae</taxon>
        <taxon>Dactylonectria</taxon>
    </lineage>
</organism>
<feature type="region of interest" description="Disordered" evidence="1">
    <location>
        <begin position="655"/>
        <end position="726"/>
    </location>
</feature>
<keyword evidence="3" id="KW-1185">Reference proteome</keyword>
<feature type="compositionally biased region" description="Basic and acidic residues" evidence="1">
    <location>
        <begin position="655"/>
        <end position="668"/>
    </location>
</feature>
<evidence type="ECO:0000313" key="3">
    <source>
        <dbReference type="Proteomes" id="UP000717696"/>
    </source>
</evidence>
<feature type="compositionally biased region" description="Polar residues" evidence="1">
    <location>
        <begin position="109"/>
        <end position="136"/>
    </location>
</feature>
<dbReference type="AlphaFoldDB" id="A0A9P9E5K0"/>
<name>A0A9P9E5K0_9HYPO</name>
<feature type="compositionally biased region" description="Acidic residues" evidence="1">
    <location>
        <begin position="683"/>
        <end position="719"/>
    </location>
</feature>
<proteinExistence type="predicted"/>
<dbReference type="EMBL" id="JAGMUU010000019">
    <property type="protein sequence ID" value="KAH7131488.1"/>
    <property type="molecule type" value="Genomic_DNA"/>
</dbReference>
<protein>
    <submittedName>
        <fullName evidence="2">Uncharacterized protein</fullName>
    </submittedName>
</protein>